<dbReference type="AlphaFoldDB" id="A0A151TTK9"/>
<dbReference type="PANTHER" id="PTHR31589">
    <property type="entry name" value="PROTEIN, PUTATIVE (DUF239)-RELATED-RELATED"/>
    <property type="match status" value="1"/>
</dbReference>
<sequence length="766" mass="85308">MLLLWILFASCSAAKRLSLLEIEIEAKLKRLNKPALKTIKSEDGDIIDCVDIYKQPAFDHPALKNHTIKMMPDFLLESQNSSTEEASESRTVIFQTWQKSGSCPKGTIPIRRILKEDLLRAASLDGRFAQKPPAVFKNSTTAFNLNFINPNESKIYVPENRSAAYLVTMGYNYIGAEADINVWNPRVQLPGDFTTAQIWLKTGNGPDFESIESGWTVNPNFYGDARTRLFAYWTKDSYKSTGCFDLACSGFVQTASQAVLGAAFEPVSSEDGPQYVFNFGMFWEDSGRWWLRIKNNVPVGYWPAELLGNLKHSATLVEWGGQVFSGQVKKQSPHTATGMGSGDFADGKWGNAKLSTYSKMEKSNVVIVMLVLWVLCVSCTKAGKLSPLEIEIEAKLKLLNKPAVKTIQSEDGDIIDCVDIYKQPAFDHPALKNHTIQMMPDFLLESQNSSTEEASESRTVIFQTWQKSGSCPKGTIPIRRILREDLLRAASLDRFGRKSPALSIPNAGGSLFIPENRSSSYLVTLGYNYIGAQADINVWNPKVKMPDDFTTAQIWLKNSNNPYFESVESGWMVNPKLYGDGATRFFAYWTRDSYRSTGCFDLTCSGFIQTGQAVLGGTIGPISSPFGPQYEINVGMFLDPNTGNWYLKLKNNIAVGYWPAEILNSLRHSAILVEWGGQVSSTNIKKETPHTETTMGSGDFASGRYSNACFMRGVRIMDYSLKLKYPDPVTAMADEPYCYSSLNEVKYGVEPIFYFGGPGRSPPYCP</sequence>
<evidence type="ECO:0000259" key="1">
    <source>
        <dbReference type="PROSITE" id="PS52045"/>
    </source>
</evidence>
<dbReference type="Pfam" id="PF03080">
    <property type="entry name" value="Neprosin"/>
    <property type="match status" value="2"/>
</dbReference>
<proteinExistence type="predicted"/>
<dbReference type="Pfam" id="PF14365">
    <property type="entry name" value="Neprosin_AP"/>
    <property type="match status" value="2"/>
</dbReference>
<dbReference type="OMA" id="MATRIWG"/>
<dbReference type="InterPro" id="IPR004314">
    <property type="entry name" value="Neprosin"/>
</dbReference>
<keyword evidence="3" id="KW-1185">Reference proteome</keyword>
<dbReference type="Proteomes" id="UP000075243">
    <property type="component" value="Chromosome 3"/>
</dbReference>
<dbReference type="InterPro" id="IPR025521">
    <property type="entry name" value="Neprosin_propep"/>
</dbReference>
<feature type="domain" description="Neprosin PEP catalytic" evidence="1">
    <location>
        <begin position="147"/>
        <end position="418"/>
    </location>
</feature>
<dbReference type="Gene3D" id="3.90.1320.10">
    <property type="entry name" value="Outer-capsid protein sigma 3, large lobe"/>
    <property type="match status" value="2"/>
</dbReference>
<organism evidence="2 3">
    <name type="scientific">Cajanus cajan</name>
    <name type="common">Pigeon pea</name>
    <name type="synonym">Cajanus indicus</name>
    <dbReference type="NCBI Taxonomy" id="3821"/>
    <lineage>
        <taxon>Eukaryota</taxon>
        <taxon>Viridiplantae</taxon>
        <taxon>Streptophyta</taxon>
        <taxon>Embryophyta</taxon>
        <taxon>Tracheophyta</taxon>
        <taxon>Spermatophyta</taxon>
        <taxon>Magnoliopsida</taxon>
        <taxon>eudicotyledons</taxon>
        <taxon>Gunneridae</taxon>
        <taxon>Pentapetalae</taxon>
        <taxon>rosids</taxon>
        <taxon>fabids</taxon>
        <taxon>Fabales</taxon>
        <taxon>Fabaceae</taxon>
        <taxon>Papilionoideae</taxon>
        <taxon>50 kb inversion clade</taxon>
        <taxon>NPAAA clade</taxon>
        <taxon>indigoferoid/millettioid clade</taxon>
        <taxon>Phaseoleae</taxon>
        <taxon>Cajanus</taxon>
    </lineage>
</organism>
<evidence type="ECO:0000313" key="2">
    <source>
        <dbReference type="EMBL" id="KYP70356.1"/>
    </source>
</evidence>
<dbReference type="Gramene" id="C.cajan_09308.t">
    <property type="protein sequence ID" value="C.cajan_09308.t"/>
    <property type="gene ID" value="C.cajan_09308"/>
</dbReference>
<protein>
    <recommendedName>
        <fullName evidence="1">Neprosin PEP catalytic domain-containing protein</fullName>
    </recommendedName>
</protein>
<reference evidence="2 3" key="1">
    <citation type="journal article" date="2012" name="Nat. Biotechnol.">
        <title>Draft genome sequence of pigeonpea (Cajanus cajan), an orphan legume crop of resource-poor farmers.</title>
        <authorList>
            <person name="Varshney R.K."/>
            <person name="Chen W."/>
            <person name="Li Y."/>
            <person name="Bharti A.K."/>
            <person name="Saxena R.K."/>
            <person name="Schlueter J.A."/>
            <person name="Donoghue M.T."/>
            <person name="Azam S."/>
            <person name="Fan G."/>
            <person name="Whaley A.M."/>
            <person name="Farmer A.D."/>
            <person name="Sheridan J."/>
            <person name="Iwata A."/>
            <person name="Tuteja R."/>
            <person name="Penmetsa R.V."/>
            <person name="Wu W."/>
            <person name="Upadhyaya H.D."/>
            <person name="Yang S.P."/>
            <person name="Shah T."/>
            <person name="Saxena K.B."/>
            <person name="Michael T."/>
            <person name="McCombie W.R."/>
            <person name="Yang B."/>
            <person name="Zhang G."/>
            <person name="Yang H."/>
            <person name="Wang J."/>
            <person name="Spillane C."/>
            <person name="Cook D.R."/>
            <person name="May G.D."/>
            <person name="Xu X."/>
            <person name="Jackson S.A."/>
        </authorList>
    </citation>
    <scope>NUCLEOTIDE SEQUENCE [LARGE SCALE GENOMIC DNA]</scope>
    <source>
        <strain evidence="3">cv. Asha</strain>
    </source>
</reference>
<dbReference type="InterPro" id="IPR053168">
    <property type="entry name" value="Glutamic_endopeptidase"/>
</dbReference>
<dbReference type="EMBL" id="CM003605">
    <property type="protein sequence ID" value="KYP70356.1"/>
    <property type="molecule type" value="Genomic_DNA"/>
</dbReference>
<dbReference type="PANTHER" id="PTHR31589:SF2">
    <property type="entry name" value="ASLB (DUF239)-RELATED"/>
    <property type="match status" value="1"/>
</dbReference>
<gene>
    <name evidence="2" type="ORF">KK1_009570</name>
</gene>
<dbReference type="PROSITE" id="PS52045">
    <property type="entry name" value="NEPROSIN_PEP_CD"/>
    <property type="match status" value="2"/>
</dbReference>
<name>A0A151TTK9_CAJCA</name>
<accession>A0A151TTK9</accession>
<feature type="domain" description="Neprosin PEP catalytic" evidence="1">
    <location>
        <begin position="504"/>
        <end position="766"/>
    </location>
</feature>
<evidence type="ECO:0000313" key="3">
    <source>
        <dbReference type="Proteomes" id="UP000075243"/>
    </source>
</evidence>